<dbReference type="AlphaFoldDB" id="A0A560BV01"/>
<evidence type="ECO:0000313" key="2">
    <source>
        <dbReference type="Proteomes" id="UP000318529"/>
    </source>
</evidence>
<evidence type="ECO:0000313" key="1">
    <source>
        <dbReference type="EMBL" id="TWA76433.1"/>
    </source>
</evidence>
<comment type="caution">
    <text evidence="1">The sequence shown here is derived from an EMBL/GenBank/DDBJ whole genome shotgun (WGS) entry which is preliminary data.</text>
</comment>
<organism evidence="1 2">
    <name type="scientific">Azospirillum brasilense</name>
    <dbReference type="NCBI Taxonomy" id="192"/>
    <lineage>
        <taxon>Bacteria</taxon>
        <taxon>Pseudomonadati</taxon>
        <taxon>Pseudomonadota</taxon>
        <taxon>Alphaproteobacteria</taxon>
        <taxon>Rhodospirillales</taxon>
        <taxon>Azospirillaceae</taxon>
        <taxon>Azospirillum</taxon>
    </lineage>
</organism>
<name>A0A560BV01_AZOBR</name>
<gene>
    <name evidence="1" type="ORF">FBZ83_11984</name>
</gene>
<dbReference type="EMBL" id="VITH01000019">
    <property type="protein sequence ID" value="TWA76433.1"/>
    <property type="molecule type" value="Genomic_DNA"/>
</dbReference>
<dbReference type="Proteomes" id="UP000318529">
    <property type="component" value="Unassembled WGS sequence"/>
</dbReference>
<accession>A0A560BV01</accession>
<reference evidence="1 2" key="1">
    <citation type="submission" date="2019-06" db="EMBL/GenBank/DDBJ databases">
        <title>Genomic Encyclopedia of Type Strains, Phase IV (KMG-V): Genome sequencing to study the core and pangenomes of soil and plant-associated prokaryotes.</title>
        <authorList>
            <person name="Whitman W."/>
        </authorList>
    </citation>
    <scope>NUCLEOTIDE SEQUENCE [LARGE SCALE GENOMIC DNA]</scope>
    <source>
        <strain evidence="1 2">BR 11650</strain>
    </source>
</reference>
<sequence length="65" mass="7231">MPTDETAVKHACLQVAVQLVMNNPPNPPTNLKGLANLTVDVAWHMWQRWDAIDKGVTQPNKDLTP</sequence>
<proteinExistence type="predicted"/>
<protein>
    <submittedName>
        <fullName evidence="1">Uncharacterized protein</fullName>
    </submittedName>
</protein>